<name>A0A0N0BDV5_9HYME</name>
<dbReference type="InterPro" id="IPR011993">
    <property type="entry name" value="PH-like_dom_sf"/>
</dbReference>
<dbReference type="PROSITE" id="PS50088">
    <property type="entry name" value="ANK_REPEAT"/>
    <property type="match status" value="2"/>
</dbReference>
<dbReference type="FunFam" id="1.20.1270.60:FF:000025">
    <property type="entry name" value="arf-GAP with coiled-coil, ANK repeat and PH domain-containing protein 2"/>
    <property type="match status" value="1"/>
</dbReference>
<feature type="repeat" description="ANK" evidence="6">
    <location>
        <begin position="642"/>
        <end position="674"/>
    </location>
</feature>
<organism evidence="9 10">
    <name type="scientific">Melipona quadrifasciata</name>
    <dbReference type="NCBI Taxonomy" id="166423"/>
    <lineage>
        <taxon>Eukaryota</taxon>
        <taxon>Metazoa</taxon>
        <taxon>Ecdysozoa</taxon>
        <taxon>Arthropoda</taxon>
        <taxon>Hexapoda</taxon>
        <taxon>Insecta</taxon>
        <taxon>Pterygota</taxon>
        <taxon>Neoptera</taxon>
        <taxon>Endopterygota</taxon>
        <taxon>Hymenoptera</taxon>
        <taxon>Apocrita</taxon>
        <taxon>Aculeata</taxon>
        <taxon>Apoidea</taxon>
        <taxon>Anthophila</taxon>
        <taxon>Apidae</taxon>
        <taxon>Melipona</taxon>
    </lineage>
</organism>
<dbReference type="AlphaFoldDB" id="A0A0N0BDV5"/>
<evidence type="ECO:0000256" key="4">
    <source>
        <dbReference type="ARBA" id="ARBA00022833"/>
    </source>
</evidence>
<evidence type="ECO:0000256" key="5">
    <source>
        <dbReference type="ARBA" id="ARBA00023043"/>
    </source>
</evidence>
<dbReference type="PROSITE" id="PS50003">
    <property type="entry name" value="PH_DOMAIN"/>
    <property type="match status" value="1"/>
</dbReference>
<keyword evidence="3" id="KW-0863">Zinc-finger</keyword>
<dbReference type="CDD" id="cd13250">
    <property type="entry name" value="PH_ACAP"/>
    <property type="match status" value="1"/>
</dbReference>
<dbReference type="Pfam" id="PF12796">
    <property type="entry name" value="Ank_2"/>
    <property type="match status" value="1"/>
</dbReference>
<dbReference type="Gene3D" id="1.20.1270.60">
    <property type="entry name" value="Arfaptin homology (AH) domain/BAR domain"/>
    <property type="match status" value="1"/>
</dbReference>
<evidence type="ECO:0000259" key="8">
    <source>
        <dbReference type="PROSITE" id="PS50003"/>
    </source>
</evidence>
<gene>
    <name evidence="9" type="ORF">WN51_03722</name>
</gene>
<dbReference type="InterPro" id="IPR045258">
    <property type="entry name" value="ACAP1/2/3-like"/>
</dbReference>
<keyword evidence="2" id="KW-0677">Repeat</keyword>
<dbReference type="OrthoDB" id="10070851at2759"/>
<dbReference type="GO" id="GO:0005737">
    <property type="term" value="C:cytoplasm"/>
    <property type="evidence" value="ECO:0007669"/>
    <property type="project" value="InterPro"/>
</dbReference>
<feature type="domain" description="PH" evidence="8">
    <location>
        <begin position="214"/>
        <end position="310"/>
    </location>
</feature>
<evidence type="ECO:0000256" key="1">
    <source>
        <dbReference type="ARBA" id="ARBA00022723"/>
    </source>
</evidence>
<dbReference type="Pfam" id="PF00169">
    <property type="entry name" value="PH"/>
    <property type="match status" value="1"/>
</dbReference>
<dbReference type="Pfam" id="PF01412">
    <property type="entry name" value="ArfGap"/>
    <property type="match status" value="1"/>
</dbReference>
<dbReference type="InterPro" id="IPR001849">
    <property type="entry name" value="PH_domain"/>
</dbReference>
<dbReference type="SMART" id="SM00105">
    <property type="entry name" value="ArfGap"/>
    <property type="match status" value="1"/>
</dbReference>
<proteinExistence type="predicted"/>
<dbReference type="InterPro" id="IPR027267">
    <property type="entry name" value="AH/BAR_dom_sf"/>
</dbReference>
<dbReference type="Gene3D" id="1.10.220.150">
    <property type="entry name" value="Arf GTPase activating protein"/>
    <property type="match status" value="1"/>
</dbReference>
<dbReference type="InterPro" id="IPR038508">
    <property type="entry name" value="ArfGAP_dom_sf"/>
</dbReference>
<evidence type="ECO:0000256" key="6">
    <source>
        <dbReference type="PROSITE-ProRule" id="PRU00023"/>
    </source>
</evidence>
<dbReference type="CDD" id="cd07603">
    <property type="entry name" value="BAR_ACAPs"/>
    <property type="match status" value="1"/>
</dbReference>
<dbReference type="STRING" id="166423.A0A0N0BDV5"/>
<dbReference type="EMBL" id="KQ435855">
    <property type="protein sequence ID" value="KOX70664.1"/>
    <property type="molecule type" value="Genomic_DNA"/>
</dbReference>
<accession>A0A0N0BDV5</accession>
<sequence length="749" mass="85047">MIDTGKLFVGQQSQFSNSLGELSLYFADDSEIMALLNKLIHALQEMNKFHTILLDQASRTIIKDLNSFIKSDIKRVKESRHYFEKISTDLDIALNRNSQVPKSRPAEYEETSNILSATRSCFRHTALDYIHSLTMIQARKRHEILGTLLNYMNACITYYHQGTDLAQDLDPFLKDLGENLITMRADSVKLEKEMENRHIYVTNRDLIPFPIPGNPKMEGYLFKRTSNAFKTWNRRWFCLRDHQLVYRKRTGDNDYTIMEEDLRLCTVKPVVDCDRRNCFEVLSPTKSHILQADSEEAYLAWVTAMQQAIGAAIQRGMGTGTVVNIRELQSQNVKGLNRQHAKPKSRSGVHRSLGVHYSKVRLLTSGDEEPEVLKIKAELGNIVGNNVYEALPIQPDIIRATPKCNDNIREAWIRVKYVERKFVKPLSNMISSGQHASRDKMHFRKWSVRKLRRRPRNCDKIDNTNRNKIISVKEGNRLTSSDDSKHTSVESLNNSLSIKREVFLSTEISDEKDTLENKDAETEKQCKVESGVLMFGCDLPKPTIDNSLESSSDQDSTAGEDEEYTDEEDIEYLHPEMLLYKAAAAHNLPVMCAALAAGADKLWTNVNDRGRNALHQAIISGSVMSCEYLILNGARINCQDADGKTPLYLATELGHTAQVCLLLKHRADQHIEDESGVKPLSIAVKEANADIVTLLRLGLLNEEMKNSEIGISGDETFNDVVRDFSQLACSHPERLQRRNENNNSSQSPE</sequence>
<evidence type="ECO:0000313" key="9">
    <source>
        <dbReference type="EMBL" id="KOX70664.1"/>
    </source>
</evidence>
<dbReference type="Gene3D" id="1.25.40.20">
    <property type="entry name" value="Ankyrin repeat-containing domain"/>
    <property type="match status" value="1"/>
</dbReference>
<feature type="region of interest" description="Disordered" evidence="7">
    <location>
        <begin position="543"/>
        <end position="567"/>
    </location>
</feature>
<feature type="repeat" description="ANK" evidence="6">
    <location>
        <begin position="609"/>
        <end position="641"/>
    </location>
</feature>
<dbReference type="InterPro" id="IPR002110">
    <property type="entry name" value="Ankyrin_rpt"/>
</dbReference>
<dbReference type="GO" id="GO:0008270">
    <property type="term" value="F:zinc ion binding"/>
    <property type="evidence" value="ECO:0007669"/>
    <property type="project" value="UniProtKB-KW"/>
</dbReference>
<dbReference type="SMART" id="SM00248">
    <property type="entry name" value="ANK"/>
    <property type="match status" value="2"/>
</dbReference>
<evidence type="ECO:0000256" key="2">
    <source>
        <dbReference type="ARBA" id="ARBA00022737"/>
    </source>
</evidence>
<dbReference type="PROSITE" id="PS50297">
    <property type="entry name" value="ANK_REP_REGION"/>
    <property type="match status" value="2"/>
</dbReference>
<evidence type="ECO:0000256" key="3">
    <source>
        <dbReference type="ARBA" id="ARBA00022771"/>
    </source>
</evidence>
<reference evidence="9 10" key="1">
    <citation type="submission" date="2015-07" db="EMBL/GenBank/DDBJ databases">
        <title>The genome of Melipona quadrifasciata.</title>
        <authorList>
            <person name="Pan H."/>
            <person name="Kapheim K."/>
        </authorList>
    </citation>
    <scope>NUCLEOTIDE SEQUENCE [LARGE SCALE GENOMIC DNA]</scope>
    <source>
        <strain evidence="9">0111107301</strain>
        <tissue evidence="9">Whole body</tissue>
    </source>
</reference>
<keyword evidence="1" id="KW-0479">Metal-binding</keyword>
<dbReference type="Gene3D" id="2.30.29.30">
    <property type="entry name" value="Pleckstrin-homology domain (PH domain)/Phosphotyrosine-binding domain (PTB)"/>
    <property type="match status" value="1"/>
</dbReference>
<dbReference type="Pfam" id="PF16746">
    <property type="entry name" value="BAR_3"/>
    <property type="match status" value="1"/>
</dbReference>
<dbReference type="FunFam" id="2.30.29.30:FF:000026">
    <property type="entry name" value="Arf-GAP with coiled-coil, ANK repeat and PH domain-containing protein 2"/>
    <property type="match status" value="1"/>
</dbReference>
<dbReference type="InterPro" id="IPR004148">
    <property type="entry name" value="BAR_dom"/>
</dbReference>
<dbReference type="GO" id="GO:0005096">
    <property type="term" value="F:GTPase activator activity"/>
    <property type="evidence" value="ECO:0007669"/>
    <property type="project" value="InterPro"/>
</dbReference>
<protein>
    <submittedName>
        <fullName evidence="9">Arf-GAP with coiled-coil, ANK repeat and PH domain-containing protein 2</fullName>
    </submittedName>
</protein>
<dbReference type="SUPFAM" id="SSF48403">
    <property type="entry name" value="Ankyrin repeat"/>
    <property type="match status" value="1"/>
</dbReference>
<dbReference type="SMART" id="SM00233">
    <property type="entry name" value="PH"/>
    <property type="match status" value="1"/>
</dbReference>
<evidence type="ECO:0000313" key="10">
    <source>
        <dbReference type="Proteomes" id="UP000053105"/>
    </source>
</evidence>
<dbReference type="PANTHER" id="PTHR23180:SF399">
    <property type="entry name" value="BLOWN FUSE, ISOFORM A-RELATED"/>
    <property type="match status" value="1"/>
</dbReference>
<evidence type="ECO:0000256" key="7">
    <source>
        <dbReference type="SAM" id="MobiDB-lite"/>
    </source>
</evidence>
<dbReference type="SUPFAM" id="SSF50729">
    <property type="entry name" value="PH domain-like"/>
    <property type="match status" value="1"/>
</dbReference>
<dbReference type="SUPFAM" id="SSF103657">
    <property type="entry name" value="BAR/IMD domain-like"/>
    <property type="match status" value="1"/>
</dbReference>
<dbReference type="Proteomes" id="UP000053105">
    <property type="component" value="Unassembled WGS sequence"/>
</dbReference>
<feature type="compositionally biased region" description="Polar residues" evidence="7">
    <location>
        <begin position="544"/>
        <end position="557"/>
    </location>
</feature>
<keyword evidence="4" id="KW-0862">Zinc</keyword>
<dbReference type="SUPFAM" id="SSF57863">
    <property type="entry name" value="ArfGap/RecO-like zinc finger"/>
    <property type="match status" value="1"/>
</dbReference>
<feature type="compositionally biased region" description="Acidic residues" evidence="7">
    <location>
        <begin position="558"/>
        <end position="567"/>
    </location>
</feature>
<dbReference type="PANTHER" id="PTHR23180">
    <property type="entry name" value="CENTAURIN/ARF"/>
    <property type="match status" value="1"/>
</dbReference>
<keyword evidence="10" id="KW-1185">Reference proteome</keyword>
<dbReference type="InterPro" id="IPR001164">
    <property type="entry name" value="ArfGAP_dom"/>
</dbReference>
<keyword evidence="5 6" id="KW-0040">ANK repeat</keyword>
<dbReference type="InterPro" id="IPR036770">
    <property type="entry name" value="Ankyrin_rpt-contain_sf"/>
</dbReference>
<dbReference type="InterPro" id="IPR037278">
    <property type="entry name" value="ARFGAP/RecO"/>
</dbReference>